<dbReference type="GO" id="GO:0004177">
    <property type="term" value="F:aminopeptidase activity"/>
    <property type="evidence" value="ECO:0007669"/>
    <property type="project" value="TreeGrafter"/>
</dbReference>
<organism evidence="2 3">
    <name type="scientific">Brotaphodocola catenula</name>
    <dbReference type="NCBI Taxonomy" id="2885361"/>
    <lineage>
        <taxon>Bacteria</taxon>
        <taxon>Bacillati</taxon>
        <taxon>Bacillota</taxon>
        <taxon>Clostridia</taxon>
        <taxon>Lachnospirales</taxon>
        <taxon>Lachnospiraceae</taxon>
        <taxon>Brotaphodocola</taxon>
    </lineage>
</organism>
<dbReference type="RefSeq" id="WP_308450286.1">
    <property type="nucleotide sequence ID" value="NZ_JAJEPU010000001.1"/>
</dbReference>
<dbReference type="Gene3D" id="3.60.70.12">
    <property type="entry name" value="L-amino peptidase D-ALA esterase/amidase"/>
    <property type="match status" value="1"/>
</dbReference>
<name>A0AAE3DH19_9FIRM</name>
<dbReference type="SUPFAM" id="SSF56266">
    <property type="entry name" value="DmpA/ArgJ-like"/>
    <property type="match status" value="1"/>
</dbReference>
<proteinExistence type="inferred from homology"/>
<dbReference type="EMBL" id="JAJEPU010000001">
    <property type="protein sequence ID" value="MCC2163380.1"/>
    <property type="molecule type" value="Genomic_DNA"/>
</dbReference>
<dbReference type="InterPro" id="IPR005321">
    <property type="entry name" value="Peptidase_S58_DmpA"/>
</dbReference>
<gene>
    <name evidence="2" type="ORF">LKD32_00520</name>
</gene>
<comment type="caution">
    <text evidence="2">The sequence shown here is derived from an EMBL/GenBank/DDBJ whole genome shotgun (WGS) entry which is preliminary data.</text>
</comment>
<protein>
    <submittedName>
        <fullName evidence="2">P1 family peptidase</fullName>
    </submittedName>
</protein>
<dbReference type="Proteomes" id="UP001198962">
    <property type="component" value="Unassembled WGS sequence"/>
</dbReference>
<dbReference type="PANTHER" id="PTHR36512">
    <property type="entry name" value="D-AMINOPEPTIDASE"/>
    <property type="match status" value="1"/>
</dbReference>
<comment type="similarity">
    <text evidence="1">Belongs to the peptidase S58 family.</text>
</comment>
<evidence type="ECO:0000256" key="1">
    <source>
        <dbReference type="ARBA" id="ARBA00007068"/>
    </source>
</evidence>
<accession>A0AAE3DH19</accession>
<dbReference type="PANTHER" id="PTHR36512:SF3">
    <property type="entry name" value="BLR5678 PROTEIN"/>
    <property type="match status" value="1"/>
</dbReference>
<keyword evidence="3" id="KW-1185">Reference proteome</keyword>
<sequence>MKLSSLVKEIPITEMQGLRIGNAQDFEAMTGVTVLMFDEGAKVGTDISGGGPASRETPLTSPITADNPINAIVLSGGSAFGLSASDGVMQYLEEHEIGYETGFAKVPLVCQSCIYDLGIGRSDIRPTAKMGYEACENAELNQPKSGIIGGGTGASVGKIYGREYATKTGIGICAVQIGELQVGAIVVLNALGDIFDPSTGEKVAGPKLPGIEGFADSREQLYKLSMKTDLFAGKGGNTTIGAIVTNGDFSKAELNKIASMTRCGYARCINPVGTMADGDSIYAASIGKVSADLNMVGTLAAEVMEQAILTAVKESAKN</sequence>
<reference evidence="2" key="1">
    <citation type="submission" date="2021-10" db="EMBL/GenBank/DDBJ databases">
        <title>Anaerobic single-cell dispensing facilitates the cultivation of human gut bacteria.</title>
        <authorList>
            <person name="Afrizal A."/>
        </authorList>
    </citation>
    <scope>NUCLEOTIDE SEQUENCE</scope>
    <source>
        <strain evidence="2">CLA-AA-H274</strain>
    </source>
</reference>
<evidence type="ECO:0000313" key="3">
    <source>
        <dbReference type="Proteomes" id="UP001198962"/>
    </source>
</evidence>
<dbReference type="Pfam" id="PF03576">
    <property type="entry name" value="Peptidase_S58"/>
    <property type="match status" value="1"/>
</dbReference>
<dbReference type="CDD" id="cd02252">
    <property type="entry name" value="nylC_like"/>
    <property type="match status" value="1"/>
</dbReference>
<evidence type="ECO:0000313" key="2">
    <source>
        <dbReference type="EMBL" id="MCC2163380.1"/>
    </source>
</evidence>
<dbReference type="AlphaFoldDB" id="A0AAE3DH19"/>
<dbReference type="InterPro" id="IPR016117">
    <property type="entry name" value="ArgJ-like_dom_sf"/>
</dbReference>